<gene>
    <name evidence="3" type="ORF">M6B22_10765</name>
</gene>
<evidence type="ECO:0000256" key="1">
    <source>
        <dbReference type="SAM" id="Phobius"/>
    </source>
</evidence>
<organism evidence="3 4">
    <name type="scientific">Jatrophihabitans cynanchi</name>
    <dbReference type="NCBI Taxonomy" id="2944128"/>
    <lineage>
        <taxon>Bacteria</taxon>
        <taxon>Bacillati</taxon>
        <taxon>Actinomycetota</taxon>
        <taxon>Actinomycetes</taxon>
        <taxon>Jatrophihabitantales</taxon>
        <taxon>Jatrophihabitantaceae</taxon>
        <taxon>Jatrophihabitans</taxon>
    </lineage>
</organism>
<sequence length="202" mass="19620">MRRLIRFVAVPALLLAALLAVPAVAGATPGAAGARAAAPQEICPGAVAYPMSPGATIMSSTTTPYVGQTIKVAGANYCPNEDVDITIGGKHVATAHTDGNGAFDIQVVVPAPTGQRVLAGVGASGLNADRDSLVLTIRAGAGVDPIAVGPAGGSGSGGGGASGTGGLAFTGTQIALLIALAAALLGGGIGLMYVGRRRSLRR</sequence>
<evidence type="ECO:0000256" key="2">
    <source>
        <dbReference type="SAM" id="SignalP"/>
    </source>
</evidence>
<feature type="transmembrane region" description="Helical" evidence="1">
    <location>
        <begin position="174"/>
        <end position="194"/>
    </location>
</feature>
<protein>
    <recommendedName>
        <fullName evidence="5">IPT/TIG domain-containing protein</fullName>
    </recommendedName>
</protein>
<feature type="signal peptide" evidence="2">
    <location>
        <begin position="1"/>
        <end position="27"/>
    </location>
</feature>
<accession>A0ABY7K5H6</accession>
<keyword evidence="4" id="KW-1185">Reference proteome</keyword>
<evidence type="ECO:0000313" key="4">
    <source>
        <dbReference type="Proteomes" id="UP001164693"/>
    </source>
</evidence>
<feature type="chain" id="PRO_5046447854" description="IPT/TIG domain-containing protein" evidence="2">
    <location>
        <begin position="28"/>
        <end position="202"/>
    </location>
</feature>
<dbReference type="RefSeq" id="WP_269445761.1">
    <property type="nucleotide sequence ID" value="NZ_CP097463.1"/>
</dbReference>
<reference evidence="3" key="1">
    <citation type="submission" date="2022-05" db="EMBL/GenBank/DDBJ databases">
        <title>Jatrophihabitans sp. SB3-54 whole genome sequence.</title>
        <authorList>
            <person name="Suh M.K."/>
            <person name="Eom M.K."/>
            <person name="Kim J.S."/>
            <person name="Kim H.S."/>
            <person name="Do H.E."/>
            <person name="Shin Y.K."/>
            <person name="Lee J.-S."/>
        </authorList>
    </citation>
    <scope>NUCLEOTIDE SEQUENCE</scope>
    <source>
        <strain evidence="3">SB3-54</strain>
    </source>
</reference>
<keyword evidence="1" id="KW-1133">Transmembrane helix</keyword>
<evidence type="ECO:0000313" key="3">
    <source>
        <dbReference type="EMBL" id="WAX59220.1"/>
    </source>
</evidence>
<proteinExistence type="predicted"/>
<keyword evidence="1" id="KW-0472">Membrane</keyword>
<dbReference type="EMBL" id="CP097463">
    <property type="protein sequence ID" value="WAX59220.1"/>
    <property type="molecule type" value="Genomic_DNA"/>
</dbReference>
<keyword evidence="2" id="KW-0732">Signal</keyword>
<dbReference type="Proteomes" id="UP001164693">
    <property type="component" value="Chromosome"/>
</dbReference>
<evidence type="ECO:0008006" key="5">
    <source>
        <dbReference type="Google" id="ProtNLM"/>
    </source>
</evidence>
<name>A0ABY7K5H6_9ACTN</name>
<keyword evidence="1" id="KW-0812">Transmembrane</keyword>